<evidence type="ECO:0000313" key="3">
    <source>
        <dbReference type="Proteomes" id="UP001623348"/>
    </source>
</evidence>
<dbReference type="AlphaFoldDB" id="A0ABC9WVJ8"/>
<gene>
    <name evidence="2" type="ORF">GRJ2_001413600</name>
</gene>
<name>A0ABC9WVJ8_GRUJA</name>
<reference evidence="2 3" key="1">
    <citation type="submission" date="2024-06" db="EMBL/GenBank/DDBJ databases">
        <title>The draft genome of Grus japonensis, version 3.</title>
        <authorList>
            <person name="Nabeshima K."/>
            <person name="Suzuki S."/>
            <person name="Onuma M."/>
        </authorList>
    </citation>
    <scope>NUCLEOTIDE SEQUENCE [LARGE SCALE GENOMIC DNA]</scope>
    <source>
        <strain evidence="2 3">451A</strain>
    </source>
</reference>
<sequence>MITALIGQREPGPASSPAPPQVRGDSPEATRSPRRGGVLQYPPPPPGGDIAGDTGRGPAERDGVTGPENGAFYCPPSLCETYTSVSLTPQSPSCCVFAASPRVTVGRRGAGCWARCFRLREPPSLRCLCSGCSPGLCCVPGTRAARAQDGWRLGSRVSGEPADVTAAPPRLPPCTGERRGAAVVPQTWAARVLQQNNPRDGPALDDPGSRCAAVGAEAASGTRTSSCSPVGEAGLAREEQRRPSRCCRSLGGVGGTGDAARLCRHVGKAHPDARARSTAPRQRAPRDAVGRMCPVRDGQMDGWTEEPQPCREPRGVRSPGKKPGCLRRGRRCRLPCTGPRPAWGQPCLRPPGDAAGLRGSSLRSSSWMAPGQFMAPAHLQLQPMDGSGWFQLQLVVVPASLQLQVRLLDSSSSVLAPAHLRFPSQAQLICSSFAASGPARLLSSSIWCLSSSPTDSQFRGVCGSSSSPVELVLVPAILAFGQAVNQSLSPLAYEYDLS</sequence>
<keyword evidence="3" id="KW-1185">Reference proteome</keyword>
<feature type="region of interest" description="Disordered" evidence="1">
    <location>
        <begin position="154"/>
        <end position="178"/>
    </location>
</feature>
<evidence type="ECO:0000313" key="2">
    <source>
        <dbReference type="EMBL" id="GAB0189483.1"/>
    </source>
</evidence>
<feature type="region of interest" description="Disordered" evidence="1">
    <location>
        <begin position="292"/>
        <end position="324"/>
    </location>
</feature>
<dbReference type="Proteomes" id="UP001623348">
    <property type="component" value="Unassembled WGS sequence"/>
</dbReference>
<comment type="caution">
    <text evidence="2">The sequence shown here is derived from an EMBL/GenBank/DDBJ whole genome shotgun (WGS) entry which is preliminary data.</text>
</comment>
<accession>A0ABC9WVJ8</accession>
<dbReference type="EMBL" id="BAAFJT010000004">
    <property type="protein sequence ID" value="GAB0189483.1"/>
    <property type="molecule type" value="Genomic_DNA"/>
</dbReference>
<feature type="region of interest" description="Disordered" evidence="1">
    <location>
        <begin position="1"/>
        <end position="67"/>
    </location>
</feature>
<organism evidence="2 3">
    <name type="scientific">Grus japonensis</name>
    <name type="common">Japanese crane</name>
    <name type="synonym">Red-crowned crane</name>
    <dbReference type="NCBI Taxonomy" id="30415"/>
    <lineage>
        <taxon>Eukaryota</taxon>
        <taxon>Metazoa</taxon>
        <taxon>Chordata</taxon>
        <taxon>Craniata</taxon>
        <taxon>Vertebrata</taxon>
        <taxon>Euteleostomi</taxon>
        <taxon>Archelosauria</taxon>
        <taxon>Archosauria</taxon>
        <taxon>Dinosauria</taxon>
        <taxon>Saurischia</taxon>
        <taxon>Theropoda</taxon>
        <taxon>Coelurosauria</taxon>
        <taxon>Aves</taxon>
        <taxon>Neognathae</taxon>
        <taxon>Neoaves</taxon>
        <taxon>Gruiformes</taxon>
        <taxon>Gruidae</taxon>
        <taxon>Grus</taxon>
    </lineage>
</organism>
<protein>
    <submittedName>
        <fullName evidence="2">Uncharacterized protein</fullName>
    </submittedName>
</protein>
<proteinExistence type="predicted"/>
<evidence type="ECO:0000256" key="1">
    <source>
        <dbReference type="SAM" id="MobiDB-lite"/>
    </source>
</evidence>